<organism evidence="10 11">
    <name type="scientific">Tunturiibacter lichenicola</name>
    <dbReference type="NCBI Taxonomy" id="2051959"/>
    <lineage>
        <taxon>Bacteria</taxon>
        <taxon>Pseudomonadati</taxon>
        <taxon>Acidobacteriota</taxon>
        <taxon>Terriglobia</taxon>
        <taxon>Terriglobales</taxon>
        <taxon>Acidobacteriaceae</taxon>
        <taxon>Tunturiibacter</taxon>
    </lineage>
</organism>
<evidence type="ECO:0000256" key="4">
    <source>
        <dbReference type="ARBA" id="ARBA00022989"/>
    </source>
</evidence>
<evidence type="ECO:0000259" key="8">
    <source>
        <dbReference type="Pfam" id="PF02687"/>
    </source>
</evidence>
<evidence type="ECO:0000256" key="1">
    <source>
        <dbReference type="ARBA" id="ARBA00004651"/>
    </source>
</evidence>
<evidence type="ECO:0000313" key="10">
    <source>
        <dbReference type="EMBL" id="MBB5343742.1"/>
    </source>
</evidence>
<dbReference type="InterPro" id="IPR025857">
    <property type="entry name" value="MacB_PCD"/>
</dbReference>
<dbReference type="Proteomes" id="UP000569092">
    <property type="component" value="Unassembled WGS sequence"/>
</dbReference>
<comment type="similarity">
    <text evidence="6">Belongs to the ABC-4 integral membrane protein family.</text>
</comment>
<comment type="caution">
    <text evidence="10">The sequence shown here is derived from an EMBL/GenBank/DDBJ whole genome shotgun (WGS) entry which is preliminary data.</text>
</comment>
<feature type="domain" description="ABC3 transporter permease C-terminal" evidence="8">
    <location>
        <begin position="152"/>
        <end position="215"/>
    </location>
</feature>
<evidence type="ECO:0000256" key="3">
    <source>
        <dbReference type="ARBA" id="ARBA00022692"/>
    </source>
</evidence>
<evidence type="ECO:0000313" key="11">
    <source>
        <dbReference type="Proteomes" id="UP000569092"/>
    </source>
</evidence>
<evidence type="ECO:0000256" key="7">
    <source>
        <dbReference type="SAM" id="Phobius"/>
    </source>
</evidence>
<feature type="transmembrane region" description="Helical" evidence="7">
    <location>
        <begin position="144"/>
        <end position="169"/>
    </location>
</feature>
<keyword evidence="4 7" id="KW-1133">Transmembrane helix</keyword>
<evidence type="ECO:0000256" key="2">
    <source>
        <dbReference type="ARBA" id="ARBA00022475"/>
    </source>
</evidence>
<gene>
    <name evidence="10" type="ORF">HDF10_001717</name>
</gene>
<accession>A0A7W8N2T8</accession>
<protein>
    <submittedName>
        <fullName evidence="10">ABC-type antimicrobial peptide transport system permease subunit</fullName>
    </submittedName>
</protein>
<evidence type="ECO:0000256" key="6">
    <source>
        <dbReference type="ARBA" id="ARBA00038076"/>
    </source>
</evidence>
<comment type="subcellular location">
    <subcellularLocation>
        <location evidence="1">Cell membrane</location>
        <topology evidence="1">Multi-pass membrane protein</topology>
    </subcellularLocation>
</comment>
<feature type="transmembrane region" description="Helical" evidence="7">
    <location>
        <begin position="195"/>
        <end position="216"/>
    </location>
</feature>
<dbReference type="GO" id="GO:0005886">
    <property type="term" value="C:plasma membrane"/>
    <property type="evidence" value="ECO:0007669"/>
    <property type="project" value="UniProtKB-SubCell"/>
</dbReference>
<feature type="domain" description="MacB-like periplasmic core" evidence="9">
    <location>
        <begin position="5"/>
        <end position="109"/>
    </location>
</feature>
<dbReference type="InterPro" id="IPR050250">
    <property type="entry name" value="Macrolide_Exporter_MacB"/>
</dbReference>
<dbReference type="InterPro" id="IPR003838">
    <property type="entry name" value="ABC3_permease_C"/>
</dbReference>
<name>A0A7W8N2T8_9BACT</name>
<proteinExistence type="inferred from homology"/>
<dbReference type="PANTHER" id="PTHR30572:SF4">
    <property type="entry name" value="ABC TRANSPORTER PERMEASE YTRF"/>
    <property type="match status" value="1"/>
</dbReference>
<reference evidence="10 11" key="1">
    <citation type="submission" date="2020-08" db="EMBL/GenBank/DDBJ databases">
        <title>Genomic Encyclopedia of Type Strains, Phase IV (KMG-V): Genome sequencing to study the core and pangenomes of soil and plant-associated prokaryotes.</title>
        <authorList>
            <person name="Whitman W."/>
        </authorList>
    </citation>
    <scope>NUCLEOTIDE SEQUENCE [LARGE SCALE GENOMIC DNA]</scope>
    <source>
        <strain evidence="10 11">M8US30</strain>
    </source>
</reference>
<dbReference type="EMBL" id="JACHDZ010000002">
    <property type="protein sequence ID" value="MBB5343742.1"/>
    <property type="molecule type" value="Genomic_DNA"/>
</dbReference>
<keyword evidence="3 7" id="KW-0812">Transmembrane</keyword>
<dbReference type="Pfam" id="PF02687">
    <property type="entry name" value="FtsX"/>
    <property type="match status" value="1"/>
</dbReference>
<keyword evidence="5 7" id="KW-0472">Membrane</keyword>
<dbReference type="Pfam" id="PF12704">
    <property type="entry name" value="MacB_PCD"/>
    <property type="match status" value="1"/>
</dbReference>
<sequence length="220" mass="23425">MAPIVGRDFRAGEDTPSAPRTVILSYATWQNRYGKRHDVLGQVVTLDGVSNVIIGVLPPDFHFAPAGSAEFWTPLCESSDPNNRGSHGLSSIARLNDRVTLEMASSEMSSIAQQLAKQYPDSDQGRGATVLPLTEVIVGSLRPILLLLLSGALLLLLIACVNVSGLMLVRSENRRHEIAVRGALGASRMRLIRQFVTEGVMLAAAGSSIGVCAAYGRSSG</sequence>
<dbReference type="PANTHER" id="PTHR30572">
    <property type="entry name" value="MEMBRANE COMPONENT OF TRANSPORTER-RELATED"/>
    <property type="match status" value="1"/>
</dbReference>
<keyword evidence="2" id="KW-1003">Cell membrane</keyword>
<evidence type="ECO:0000259" key="9">
    <source>
        <dbReference type="Pfam" id="PF12704"/>
    </source>
</evidence>
<dbReference type="GO" id="GO:0022857">
    <property type="term" value="F:transmembrane transporter activity"/>
    <property type="evidence" value="ECO:0007669"/>
    <property type="project" value="TreeGrafter"/>
</dbReference>
<evidence type="ECO:0000256" key="5">
    <source>
        <dbReference type="ARBA" id="ARBA00023136"/>
    </source>
</evidence>
<dbReference type="AlphaFoldDB" id="A0A7W8N2T8"/>